<reference evidence="1 2" key="1">
    <citation type="submission" date="2012-11" db="EMBL/GenBank/DDBJ databases">
        <authorList>
            <person name="Linke B."/>
        </authorList>
    </citation>
    <scope>NUCLEOTIDE SEQUENCE [LARGE SCALE GENOMIC DNA]</scope>
    <source>
        <strain evidence="2">CFBP 1232</strain>
    </source>
</reference>
<dbReference type="PANTHER" id="PTHR32305:SF15">
    <property type="entry name" value="PROTEIN RHSA-RELATED"/>
    <property type="match status" value="1"/>
</dbReference>
<comment type="caution">
    <text evidence="1">The sequence shown here is derived from an EMBL/GenBank/DDBJ whole genome shotgun (WGS) entry which is preliminary data.</text>
</comment>
<organism evidence="1 2">
    <name type="scientific">Erwinia amylovora NBRC 12687 = CFBP 1232</name>
    <dbReference type="NCBI Taxonomy" id="1219359"/>
    <lineage>
        <taxon>Bacteria</taxon>
        <taxon>Pseudomonadati</taxon>
        <taxon>Pseudomonadota</taxon>
        <taxon>Gammaproteobacteria</taxon>
        <taxon>Enterobacterales</taxon>
        <taxon>Erwiniaceae</taxon>
        <taxon>Erwinia</taxon>
    </lineage>
</organism>
<dbReference type="Gene3D" id="2.180.10.10">
    <property type="entry name" value="RHS repeat-associated core"/>
    <property type="match status" value="1"/>
</dbReference>
<dbReference type="InterPro" id="IPR050708">
    <property type="entry name" value="T6SS_VgrG/RHS"/>
</dbReference>
<dbReference type="InterPro" id="IPR022385">
    <property type="entry name" value="Rhs_assc_core"/>
</dbReference>
<reference evidence="1 2" key="2">
    <citation type="submission" date="2013-04" db="EMBL/GenBank/DDBJ databases">
        <title>Comparative genomics of 12 strains of Erwinia amylovora identifies a pan-genome with a large conserved core and provides insights into host specificity.</title>
        <authorList>
            <person name="Mann R.A."/>
            <person name="Smits T.H.M."/>
            <person name="Buehlmann A."/>
            <person name="Blom J."/>
            <person name="Goesmann A."/>
            <person name="Frey J.E."/>
            <person name="Plummer K.M."/>
            <person name="Beer S.V."/>
            <person name="Luck J."/>
            <person name="Duffy B."/>
            <person name="Rodoni B."/>
        </authorList>
    </citation>
    <scope>NUCLEOTIDE SEQUENCE [LARGE SCALE GENOMIC DNA]</scope>
    <source>
        <strain evidence="2">CFBP 1232</strain>
    </source>
</reference>
<proteinExistence type="predicted"/>
<dbReference type="NCBIfam" id="TIGR03696">
    <property type="entry name" value="Rhs_assc_core"/>
    <property type="match status" value="1"/>
</dbReference>
<dbReference type="RefSeq" id="WP_004156693.1">
    <property type="nucleotide sequence ID" value="NZ_BAYW01000016.1"/>
</dbReference>
<sequence length="1697" mass="195715">MEIINNGVDNVILSTQQDNFLSACMSGVDPRTGFFNHATTIFDYNSVNSDARFTFVLNYNSKSIYYNQGYGYGFTDNLSRYDAELKTLMLSSGQVYTIANDMDDDPSDLVSFDFENFTFTKNRVKDVTGEEPKISYYIKYIDGVIERMVNRDLSGGGQKIYVPSVIYYGVTSEIHLQWDYIDGVPFLQSVKEHKSGTYTSGYLLSFMAGNKNERTIRLFENEPYEYKVILYINEKNLLAEIKNFGLDSGGIYKWEFKYTNKIGKGRLLNEIRYPCGRNDKIEYIRARGRSNIPSSKILKLFVVRRYYISPQFVAGIKKIVTQYHFKKTDENERYLSAEEYMDISFRVMRRITRNYNKFHLLISELTEVGMTTTEIIYSYLNCDEKKELLHQAANYQCITETATTYTDLSIAKNNTRRDKVEMFYDEKGNLTRQINNNISIIFFSYALRVNQGGVLVDIPNGMRLLESLEIMYLKSQGNNIVKEYEYELISKPAVMIGNPEEPKTYKLVLVNESTHINNILIKSTSLKYFKSIHDRENLGKLKSTRIKCFDRIKVKEFTWSGGSYYDDLTLYTKTMINELIIEEVLVWNAITGLLNSATDSLGRKLEYKRDKVGRILNTIMTSNINDHARSRKFKHYYEYSIENISGTLFYQKKTVDLHHNSIYERYDGLGRLQYVAMRKKHSNEEKILHAYKYDYLSRIEFEEHFTHKGSKSFSLASIYSYDDWGYIKTLRHNDGVEENVVTDLINRTKSHWLAVGEKKINETKITFDINNQPVSYKRYLSDGQFLQTIFERDFCGRLIKHQDELGSITEYGYDLYDRVNKIVFPDNSVIDKKYSIYSEQQLVENITFTSADGKVHDIGVQTFDELERIIEKESYGVKTKYVYSLHQTLPDEIVFADGTSNFYENNYALNDNILSVTDDKGEFIKKFKYSDVDGLLKETKFFTPKDTYIENIEEDNLNNIVEIITKFIHDGKIIEMMYKQEDNYNNEGIYKITDETNTEFVYSRDLYGRITEIASGQEKTKIAYDIFSRISIIDEYDLEGKSVVQLSYDELSREIGRKVQIYFDNDPSLSQPSISFTVSSKYHKNNLLKSRSIEQYSGENKIDIRKESFNYDIMNRIIFYECIGIIPTVDKNNKAIKTIGYSYDTVGNIVITDTVYSDESRARVSFIYDEKNPFILSWMQNESTLDITQNEYNRLGFLVNKTYTKRINADFSKKQEVDYRYNNLLCLSSVTNKTTGTHLSDESQNIEYRFGTTGKLFFRKSVKDKVKNEQIITHRGYNEEITNFIDFEDQSKMTLINSAYGASKMILQKTDVLTTNYKMVTNNSNTPIFVAKYWGGRYVSSEYSTIGIYGSLGKNSMQLALNGCLFDDESGGYIMGGRIYDPESMRFTTPDSLSPFNGGNINPYIYCNNNPVNNSDNTGYLTRETWKNIIYIGAVLSVGTGILTLGCSIAMSSVLISVMSIIQITGGAFSLASLKNINDDSELAAHGISTLFDIGLSFFNVAKLSRLPLSKNLSSFFDFNRSLTNLRTLPVNKNRKKISGVNYLGRGVSIFNDTYKKKARLNIYSHGKRAALIETRMDDSGKLYEKFRLSSQSLDNLLRTSGGIKYDDYASIRIIACHSGDPSQYKSAIGFDMHKITGLPVKAFHGDVTIFGIPPETLQSYFERHSTDPHSLHNIRKKFSAEFELIHNSNYLPTYFS</sequence>
<evidence type="ECO:0000313" key="2">
    <source>
        <dbReference type="Proteomes" id="UP000013111"/>
    </source>
</evidence>
<dbReference type="Proteomes" id="UP000013111">
    <property type="component" value="Unassembled WGS sequence"/>
</dbReference>
<dbReference type="PANTHER" id="PTHR32305">
    <property type="match status" value="1"/>
</dbReference>
<name>A0A831A2S1_ERWAM</name>
<protein>
    <submittedName>
        <fullName evidence="1">Protein rhsC</fullName>
    </submittedName>
</protein>
<dbReference type="GeneID" id="97605501"/>
<accession>A0A831A2S1</accession>
<dbReference type="EMBL" id="CAPB01000009">
    <property type="protein sequence ID" value="CCO93166.1"/>
    <property type="molecule type" value="Genomic_DNA"/>
</dbReference>
<gene>
    <name evidence="1" type="ORF">BN437_1224</name>
</gene>
<evidence type="ECO:0000313" key="1">
    <source>
        <dbReference type="EMBL" id="CCO93166.1"/>
    </source>
</evidence>